<dbReference type="PANTHER" id="PTHR30069:SF42">
    <property type="entry name" value="FERRIC AEROBACTIN RECEPTOR"/>
    <property type="match status" value="1"/>
</dbReference>
<evidence type="ECO:0000313" key="14">
    <source>
        <dbReference type="Proteomes" id="UP000000852"/>
    </source>
</evidence>
<dbReference type="InterPro" id="IPR000531">
    <property type="entry name" value="Beta-barrel_TonB"/>
</dbReference>
<proteinExistence type="inferred from homology"/>
<dbReference type="InterPro" id="IPR036942">
    <property type="entry name" value="Beta-barrel_TonB_sf"/>
</dbReference>
<keyword evidence="13" id="KW-0675">Receptor</keyword>
<sequence length="783" mass="85419">MKYIQVNLALFLLVFILPINIMAQSGRGTVNGSLTDSLKNAIAFANIQVKGLKLKTTSDKSGKFTLNDVPAGNRTIRVSITGYNNQEQQLLVNTDQVSTIDFTLTEANADLHEVIVSASRRAESLAQTPSSVTVLTAKDIATQSIISPNLANILSYSVPGLGASTNQTGNSGQTLRGRNVLVLIDGIPQSTPLRAGGRDIRSIDPSVIERVEVIKGATAIYGNGAEGGLINYITKKANTGKSFGGYSQIGLTGNLKGDSTIGYRATQQFYGKVEQFDYVVSGMFEKTGVFRDAEGLVISPEYGLGETKSYNGFAKIGYDITAKQRLELMYNYFSSRQDSRYVTKAGVYGESPAIGVAGNRLGVDEGTRFNHNANLQYSNREIFGHTDLTANLYFQDFYTIYSNSTSFYEGGQSAITSTKKGARVNLNTPFRLRPLVPMQINYGLDLMNDKTAQNLVDGRSWVPKMNMVNFAPYFQASANLFTDLTLKAGARAENINIDVDDFNTLATGANGAGSIAVKGGALNYNALVFNAGARYSKFKFFNPFISYAQSFSVFELGRVLRAAESNTLAQLETKPIIVNNYEGGFSSTIGKFNLSAAYYYSTSKLGANLLEVNGKYISQRIPEEVYGYEIQADYQLLESLTIGGNYAKVEGKGDVDNDGKFDGPTDVYLNTTRIPPAKTTAYVKYSGLKNLLIDVNWMRIGSRDRFKPNASGKYLIGEGPVKAFDLFNIAASYQLIPSLKANLGIENLLNKSYYPSISQFYGSGINYVRGNGRRFNLSIGYAF</sequence>
<dbReference type="GO" id="GO:0009279">
    <property type="term" value="C:cell outer membrane"/>
    <property type="evidence" value="ECO:0007669"/>
    <property type="project" value="UniProtKB-SubCell"/>
</dbReference>
<keyword evidence="6 10" id="KW-0798">TonB box</keyword>
<dbReference type="eggNOG" id="COG4771">
    <property type="taxonomic scope" value="Bacteria"/>
</dbReference>
<evidence type="ECO:0000256" key="7">
    <source>
        <dbReference type="ARBA" id="ARBA00023136"/>
    </source>
</evidence>
<dbReference type="RefSeq" id="WP_012780931.1">
    <property type="nucleotide sequence ID" value="NC_013061.1"/>
</dbReference>
<dbReference type="PANTHER" id="PTHR30069">
    <property type="entry name" value="TONB-DEPENDENT OUTER MEMBRANE RECEPTOR"/>
    <property type="match status" value="1"/>
</dbReference>
<comment type="similarity">
    <text evidence="9 10">Belongs to the TonB-dependent receptor family.</text>
</comment>
<dbReference type="Pfam" id="PF13715">
    <property type="entry name" value="CarbopepD_reg_2"/>
    <property type="match status" value="1"/>
</dbReference>
<name>C6Y1K9_PEDHD</name>
<dbReference type="Proteomes" id="UP000000852">
    <property type="component" value="Chromosome"/>
</dbReference>
<evidence type="ECO:0000256" key="6">
    <source>
        <dbReference type="ARBA" id="ARBA00023077"/>
    </source>
</evidence>
<keyword evidence="5" id="KW-0732">Signal</keyword>
<keyword evidence="8 9" id="KW-0998">Cell outer membrane</keyword>
<dbReference type="InterPro" id="IPR010917">
    <property type="entry name" value="TonB_rcpt_CS"/>
</dbReference>
<evidence type="ECO:0000256" key="2">
    <source>
        <dbReference type="ARBA" id="ARBA00022448"/>
    </source>
</evidence>
<dbReference type="Gene3D" id="2.170.130.10">
    <property type="entry name" value="TonB-dependent receptor, plug domain"/>
    <property type="match status" value="1"/>
</dbReference>
<evidence type="ECO:0000256" key="4">
    <source>
        <dbReference type="ARBA" id="ARBA00022692"/>
    </source>
</evidence>
<keyword evidence="7 9" id="KW-0472">Membrane</keyword>
<organism evidence="13 14">
    <name type="scientific">Pedobacter heparinus (strain ATCC 13125 / DSM 2366 / CIP 104194 / JCM 7457 / NBRC 12017 / NCIMB 9290 / NRRL B-14731 / HIM 762-3)</name>
    <dbReference type="NCBI Taxonomy" id="485917"/>
    <lineage>
        <taxon>Bacteria</taxon>
        <taxon>Pseudomonadati</taxon>
        <taxon>Bacteroidota</taxon>
        <taxon>Sphingobacteriia</taxon>
        <taxon>Sphingobacteriales</taxon>
        <taxon>Sphingobacteriaceae</taxon>
        <taxon>Pedobacter</taxon>
    </lineage>
</organism>
<evidence type="ECO:0000259" key="12">
    <source>
        <dbReference type="Pfam" id="PF07715"/>
    </source>
</evidence>
<dbReference type="InterPro" id="IPR012910">
    <property type="entry name" value="Plug_dom"/>
</dbReference>
<dbReference type="PROSITE" id="PS50194">
    <property type="entry name" value="FILAMIN_REPEAT"/>
    <property type="match status" value="1"/>
</dbReference>
<dbReference type="Gene3D" id="2.60.40.1120">
    <property type="entry name" value="Carboxypeptidase-like, regulatory domain"/>
    <property type="match status" value="1"/>
</dbReference>
<evidence type="ECO:0000313" key="13">
    <source>
        <dbReference type="EMBL" id="ACU02985.1"/>
    </source>
</evidence>
<dbReference type="Pfam" id="PF00593">
    <property type="entry name" value="TonB_dep_Rec_b-barrel"/>
    <property type="match status" value="1"/>
</dbReference>
<gene>
    <name evidence="13" type="ordered locus">Phep_0763</name>
</gene>
<dbReference type="PROSITE" id="PS01156">
    <property type="entry name" value="TONB_DEPENDENT_REC_2"/>
    <property type="match status" value="1"/>
</dbReference>
<reference evidence="13 14" key="1">
    <citation type="journal article" date="2009" name="Stand. Genomic Sci.">
        <title>Complete genome sequence of Pedobacter heparinus type strain (HIM 762-3).</title>
        <authorList>
            <person name="Han C."/>
            <person name="Spring S."/>
            <person name="Lapidus A."/>
            <person name="Del Rio T.G."/>
            <person name="Tice H."/>
            <person name="Copeland A."/>
            <person name="Cheng J.F."/>
            <person name="Lucas S."/>
            <person name="Chen F."/>
            <person name="Nolan M."/>
            <person name="Bruce D."/>
            <person name="Goodwin L."/>
            <person name="Pitluck S."/>
            <person name="Ivanova N."/>
            <person name="Mavromatis K."/>
            <person name="Mikhailova N."/>
            <person name="Pati A."/>
            <person name="Chen A."/>
            <person name="Palaniappan K."/>
            <person name="Land M."/>
            <person name="Hauser L."/>
            <person name="Chang Y.J."/>
            <person name="Jeffries C.C."/>
            <person name="Saunders E."/>
            <person name="Chertkov O."/>
            <person name="Brettin T."/>
            <person name="Goker M."/>
            <person name="Rohde M."/>
            <person name="Bristow J."/>
            <person name="Eisen J.A."/>
            <person name="Markowitz V."/>
            <person name="Hugenholtz P."/>
            <person name="Kyrpides N.C."/>
            <person name="Klenk H.P."/>
            <person name="Detter J.C."/>
        </authorList>
    </citation>
    <scope>NUCLEOTIDE SEQUENCE [LARGE SCALE GENOMIC DNA]</scope>
    <source>
        <strain evidence="14">ATCC 13125 / DSM 2366 / CIP 104194 / JCM 7457 / NBRC 12017 / NCIMB 9290 / NRRL B-14731 / HIM 762-3</strain>
    </source>
</reference>
<feature type="domain" description="TonB-dependent receptor-like beta-barrel" evidence="11">
    <location>
        <begin position="323"/>
        <end position="748"/>
    </location>
</feature>
<dbReference type="Pfam" id="PF07715">
    <property type="entry name" value="Plug"/>
    <property type="match status" value="1"/>
</dbReference>
<protein>
    <submittedName>
        <fullName evidence="13">TonB-dependent receptor plug</fullName>
    </submittedName>
</protein>
<keyword evidence="3 9" id="KW-1134">Transmembrane beta strand</keyword>
<keyword evidence="14" id="KW-1185">Reference proteome</keyword>
<dbReference type="KEGG" id="phe:Phep_0763"/>
<evidence type="ECO:0000256" key="9">
    <source>
        <dbReference type="PROSITE-ProRule" id="PRU01360"/>
    </source>
</evidence>
<dbReference type="InterPro" id="IPR008969">
    <property type="entry name" value="CarboxyPept-like_regulatory"/>
</dbReference>
<dbReference type="GO" id="GO:0044718">
    <property type="term" value="P:siderophore transmembrane transport"/>
    <property type="evidence" value="ECO:0007669"/>
    <property type="project" value="TreeGrafter"/>
</dbReference>
<accession>C6Y1K9</accession>
<dbReference type="PROSITE" id="PS52016">
    <property type="entry name" value="TONB_DEPENDENT_REC_3"/>
    <property type="match status" value="1"/>
</dbReference>
<evidence type="ECO:0000256" key="3">
    <source>
        <dbReference type="ARBA" id="ARBA00022452"/>
    </source>
</evidence>
<dbReference type="SUPFAM" id="SSF49464">
    <property type="entry name" value="Carboxypeptidase regulatory domain-like"/>
    <property type="match status" value="1"/>
</dbReference>
<dbReference type="SUPFAM" id="SSF56935">
    <property type="entry name" value="Porins"/>
    <property type="match status" value="1"/>
</dbReference>
<dbReference type="InterPro" id="IPR039426">
    <property type="entry name" value="TonB-dep_rcpt-like"/>
</dbReference>
<evidence type="ECO:0000259" key="11">
    <source>
        <dbReference type="Pfam" id="PF00593"/>
    </source>
</evidence>
<evidence type="ECO:0000256" key="10">
    <source>
        <dbReference type="RuleBase" id="RU003357"/>
    </source>
</evidence>
<keyword evidence="4 9" id="KW-0812">Transmembrane</keyword>
<evidence type="ECO:0000256" key="8">
    <source>
        <dbReference type="ARBA" id="ARBA00023237"/>
    </source>
</evidence>
<dbReference type="EMBL" id="CP001681">
    <property type="protein sequence ID" value="ACU02985.1"/>
    <property type="molecule type" value="Genomic_DNA"/>
</dbReference>
<dbReference type="InterPro" id="IPR017868">
    <property type="entry name" value="Filamin/ABP280_repeat-like"/>
</dbReference>
<dbReference type="STRING" id="485917.Phep_0763"/>
<dbReference type="Gene3D" id="2.40.170.20">
    <property type="entry name" value="TonB-dependent receptor, beta-barrel domain"/>
    <property type="match status" value="1"/>
</dbReference>
<dbReference type="AlphaFoldDB" id="C6Y1K9"/>
<dbReference type="CDD" id="cd01347">
    <property type="entry name" value="ligand_gated_channel"/>
    <property type="match status" value="1"/>
</dbReference>
<dbReference type="InterPro" id="IPR037066">
    <property type="entry name" value="Plug_dom_sf"/>
</dbReference>
<comment type="subcellular location">
    <subcellularLocation>
        <location evidence="1 9">Cell outer membrane</location>
        <topology evidence="1 9">Multi-pass membrane protein</topology>
    </subcellularLocation>
</comment>
<keyword evidence="2 9" id="KW-0813">Transport</keyword>
<evidence type="ECO:0000256" key="1">
    <source>
        <dbReference type="ARBA" id="ARBA00004571"/>
    </source>
</evidence>
<feature type="domain" description="TonB-dependent receptor plug" evidence="12">
    <location>
        <begin position="125"/>
        <end position="228"/>
    </location>
</feature>
<dbReference type="HOGENOM" id="CLU_015930_0_0_10"/>
<evidence type="ECO:0000256" key="5">
    <source>
        <dbReference type="ARBA" id="ARBA00022729"/>
    </source>
</evidence>
<dbReference type="GO" id="GO:0015344">
    <property type="term" value="F:siderophore uptake transmembrane transporter activity"/>
    <property type="evidence" value="ECO:0007669"/>
    <property type="project" value="TreeGrafter"/>
</dbReference>